<evidence type="ECO:0000313" key="2">
    <source>
        <dbReference type="EMBL" id="AWH86739.1"/>
    </source>
</evidence>
<accession>A0A2S1R2E0</accession>
<name>A0A2S1R2E0_9FLAO</name>
<reference evidence="2 3" key="1">
    <citation type="submission" date="2018-04" db="EMBL/GenBank/DDBJ databases">
        <title>Genome sequencing of Flavobacterium sp. HYN0059.</title>
        <authorList>
            <person name="Yi H."/>
            <person name="Baek C."/>
        </authorList>
    </citation>
    <scope>NUCLEOTIDE SEQUENCE [LARGE SCALE GENOMIC DNA]</scope>
    <source>
        <strain evidence="2 3">HYN0059</strain>
    </source>
</reference>
<dbReference type="KEGG" id="falb:HYN59_17210"/>
<evidence type="ECO:0000313" key="3">
    <source>
        <dbReference type="Proteomes" id="UP000244929"/>
    </source>
</evidence>
<dbReference type="Proteomes" id="UP000244929">
    <property type="component" value="Chromosome"/>
</dbReference>
<sequence length="391" mass="44720">MKQALSLLLLFTSLACFSQINYKPGYFITNNGTRTECLIRNVAWKDNPVEFDYKADEGSETKKGVIKDVSEFGVEGYKFKRFTVSIDRSSTIMDQMSTSAIPEWKTETLFLKILVEGKATLYQYEDGNVVKYFFSTGDHATAEQLLYREHKENGVIKVNTKFRQQLYNLMRDTKPDVRLYENTRYQKSALTDLFVDYNGGNGEVKDLTAKQNRSSVNFKITPGISMASVTVKDRLGNAFGYDFDAKPAFRIGGEVEYIMPFNNNKWALFADPNIQFYKNDGRQNQFDWKIEYKFIEVPFGARHYMYLNNDSKIFLDAAYAIVLSVGDPHISYNDIPRNISKSSNFTAGAGFAHKKYSAELRYGFGRGLTDLHDTWGATYTSVSLILGYKLF</sequence>
<organism evidence="2 3">
    <name type="scientific">Flavobacterium album</name>
    <dbReference type="NCBI Taxonomy" id="2175091"/>
    <lineage>
        <taxon>Bacteria</taxon>
        <taxon>Pseudomonadati</taxon>
        <taxon>Bacteroidota</taxon>
        <taxon>Flavobacteriia</taxon>
        <taxon>Flavobacteriales</taxon>
        <taxon>Flavobacteriaceae</taxon>
        <taxon>Flavobacterium</taxon>
    </lineage>
</organism>
<keyword evidence="1" id="KW-0732">Signal</keyword>
<proteinExistence type="predicted"/>
<feature type="chain" id="PRO_5015559768" description="tRNA modification GTPase" evidence="1">
    <location>
        <begin position="19"/>
        <end position="391"/>
    </location>
</feature>
<protein>
    <recommendedName>
        <fullName evidence="4">tRNA modification GTPase</fullName>
    </recommendedName>
</protein>
<dbReference type="OrthoDB" id="921445at2"/>
<gene>
    <name evidence="2" type="ORF">HYN59_17210</name>
</gene>
<feature type="signal peptide" evidence="1">
    <location>
        <begin position="1"/>
        <end position="18"/>
    </location>
</feature>
<dbReference type="EMBL" id="CP029186">
    <property type="protein sequence ID" value="AWH86739.1"/>
    <property type="molecule type" value="Genomic_DNA"/>
</dbReference>
<dbReference type="PROSITE" id="PS51257">
    <property type="entry name" value="PROKAR_LIPOPROTEIN"/>
    <property type="match status" value="1"/>
</dbReference>
<evidence type="ECO:0008006" key="4">
    <source>
        <dbReference type="Google" id="ProtNLM"/>
    </source>
</evidence>
<keyword evidence="3" id="KW-1185">Reference proteome</keyword>
<dbReference type="RefSeq" id="WP_108779461.1">
    <property type="nucleotide sequence ID" value="NZ_CP029186.1"/>
</dbReference>
<dbReference type="AlphaFoldDB" id="A0A2S1R2E0"/>
<evidence type="ECO:0000256" key="1">
    <source>
        <dbReference type="SAM" id="SignalP"/>
    </source>
</evidence>